<name>A0A4D4JH18_9PSEU</name>
<organism evidence="1 2">
    <name type="scientific">Gandjariella thermophila</name>
    <dbReference type="NCBI Taxonomy" id="1931992"/>
    <lineage>
        <taxon>Bacteria</taxon>
        <taxon>Bacillati</taxon>
        <taxon>Actinomycetota</taxon>
        <taxon>Actinomycetes</taxon>
        <taxon>Pseudonocardiales</taxon>
        <taxon>Pseudonocardiaceae</taxon>
        <taxon>Gandjariella</taxon>
    </lineage>
</organism>
<proteinExistence type="predicted"/>
<comment type="caution">
    <text evidence="1">The sequence shown here is derived from an EMBL/GenBank/DDBJ whole genome shotgun (WGS) entry which is preliminary data.</text>
</comment>
<sequence>MQATSFTAVGQFGRDHQFAGLYYWNLDFYQSPADPATGTTAAASAAQLRTRSA</sequence>
<gene>
    <name evidence="1" type="ORF">GTS_55610</name>
</gene>
<protein>
    <submittedName>
        <fullName evidence="1">Uncharacterized protein</fullName>
    </submittedName>
</protein>
<reference evidence="2" key="1">
    <citation type="submission" date="2019-04" db="EMBL/GenBank/DDBJ databases">
        <title>Draft genome sequence of Pseudonocardiaceae bacterium SL3-2-4.</title>
        <authorList>
            <person name="Ningsih F."/>
            <person name="Yokota A."/>
            <person name="Sakai Y."/>
            <person name="Nanatani K."/>
            <person name="Yabe S."/>
            <person name="Oetari A."/>
            <person name="Sjamsuridzal W."/>
        </authorList>
    </citation>
    <scope>NUCLEOTIDE SEQUENCE [LARGE SCALE GENOMIC DNA]</scope>
    <source>
        <strain evidence="2">SL3-2-4</strain>
    </source>
</reference>
<dbReference type="Proteomes" id="UP000298860">
    <property type="component" value="Unassembled WGS sequence"/>
</dbReference>
<keyword evidence="2" id="KW-1185">Reference proteome</keyword>
<dbReference type="AlphaFoldDB" id="A0A4D4JH18"/>
<accession>A0A4D4JH18</accession>
<dbReference type="EMBL" id="BJFL01000067">
    <property type="protein sequence ID" value="GDY33928.1"/>
    <property type="molecule type" value="Genomic_DNA"/>
</dbReference>
<evidence type="ECO:0000313" key="1">
    <source>
        <dbReference type="EMBL" id="GDY33928.1"/>
    </source>
</evidence>
<evidence type="ECO:0000313" key="2">
    <source>
        <dbReference type="Proteomes" id="UP000298860"/>
    </source>
</evidence>
<dbReference type="RefSeq" id="WP_153816593.1">
    <property type="nucleotide sequence ID" value="NZ_BJFL01000067.1"/>
</dbReference>